<sequence length="180" mass="19090">MDTVTGGKTLRLRLRRQVEWVPVAALVLAVVWGIAVGTVVDGPNGTAGGIAMSVVGVPIAVLAVSGAGHLVRPLRVRADAEGLTVRLPTWPGRTVPWSAISRVSASPRYVVVEGRAPVGKLPRTCRLRAAYRRLAASEGSDTGEGLCFETQVFDLDPAELLDAIRQYAPVGLTVTDETRQ</sequence>
<dbReference type="AlphaFoldDB" id="A0A2R4TAN7"/>
<dbReference type="KEGG" id="slk:SLUN_32295"/>
<keyword evidence="1" id="KW-0812">Transmembrane</keyword>
<organism evidence="3 4">
    <name type="scientific">Streptomyces lunaelactis</name>
    <dbReference type="NCBI Taxonomy" id="1535768"/>
    <lineage>
        <taxon>Bacteria</taxon>
        <taxon>Bacillati</taxon>
        <taxon>Actinomycetota</taxon>
        <taxon>Actinomycetes</taxon>
        <taxon>Kitasatosporales</taxon>
        <taxon>Streptomycetaceae</taxon>
        <taxon>Streptomyces</taxon>
    </lineage>
</organism>
<protein>
    <recommendedName>
        <fullName evidence="2">Low molecular weight protein antigen 6 PH domain-containing protein</fullName>
    </recommendedName>
</protein>
<feature type="transmembrane region" description="Helical" evidence="1">
    <location>
        <begin position="20"/>
        <end position="40"/>
    </location>
</feature>
<accession>A0A2R4TAN7</accession>
<keyword evidence="1" id="KW-1133">Transmembrane helix</keyword>
<dbReference type="OrthoDB" id="4167785at2"/>
<dbReference type="EMBL" id="CP026304">
    <property type="protein sequence ID" value="AVZ76188.1"/>
    <property type="molecule type" value="Genomic_DNA"/>
</dbReference>
<keyword evidence="4" id="KW-1185">Reference proteome</keyword>
<name>A0A2R4TAN7_9ACTN</name>
<proteinExistence type="predicted"/>
<dbReference type="Pfam" id="PF10756">
    <property type="entry name" value="bPH_6"/>
    <property type="match status" value="1"/>
</dbReference>
<feature type="domain" description="Low molecular weight protein antigen 6 PH" evidence="2">
    <location>
        <begin position="74"/>
        <end position="116"/>
    </location>
</feature>
<gene>
    <name evidence="3" type="ORF">SLUN_32295</name>
</gene>
<dbReference type="GeneID" id="55659931"/>
<keyword evidence="1" id="KW-0472">Membrane</keyword>
<dbReference type="RefSeq" id="WP_108153476.1">
    <property type="nucleotide sequence ID" value="NZ_CP026304.1"/>
</dbReference>
<feature type="transmembrane region" description="Helical" evidence="1">
    <location>
        <begin position="46"/>
        <end position="67"/>
    </location>
</feature>
<evidence type="ECO:0000313" key="3">
    <source>
        <dbReference type="EMBL" id="AVZ76188.1"/>
    </source>
</evidence>
<reference evidence="3 4" key="1">
    <citation type="submission" date="2018-01" db="EMBL/GenBank/DDBJ databases">
        <title>Complete genome sequence of Streptomyces lunaelactis MM109T, a Ferroverdin A producer isolated from cave moonmilk deposits.</title>
        <authorList>
            <person name="Naome A."/>
            <person name="Martinet L."/>
            <person name="Maciejewska M."/>
            <person name="Anderssen S."/>
            <person name="Adam D."/>
            <person name="Tenconi E."/>
            <person name="Deflandre B."/>
            <person name="Arguelles-Arias A."/>
            <person name="Calusinska M."/>
            <person name="Copieters W."/>
            <person name="Karim L."/>
            <person name="Hanikenne M."/>
            <person name="Baurain D."/>
            <person name="van Wezel G."/>
            <person name="Smargiasso N."/>
            <person name="de Pauw E."/>
            <person name="Delfosse P."/>
            <person name="Rigali S."/>
        </authorList>
    </citation>
    <scope>NUCLEOTIDE SEQUENCE [LARGE SCALE GENOMIC DNA]</scope>
    <source>
        <strain evidence="3 4">MM109</strain>
    </source>
</reference>
<dbReference type="Proteomes" id="UP000244201">
    <property type="component" value="Chromosome"/>
</dbReference>
<evidence type="ECO:0000313" key="4">
    <source>
        <dbReference type="Proteomes" id="UP000244201"/>
    </source>
</evidence>
<evidence type="ECO:0000259" key="2">
    <source>
        <dbReference type="Pfam" id="PF10756"/>
    </source>
</evidence>
<evidence type="ECO:0000256" key="1">
    <source>
        <dbReference type="SAM" id="Phobius"/>
    </source>
</evidence>
<dbReference type="InterPro" id="IPR019692">
    <property type="entry name" value="CFP-6_PH"/>
</dbReference>